<protein>
    <submittedName>
        <fullName evidence="2">Uncharacterized protein</fullName>
    </submittedName>
</protein>
<evidence type="ECO:0000313" key="2">
    <source>
        <dbReference type="EnsemblPlants" id="ONIVA07G09080.1"/>
    </source>
</evidence>
<feature type="compositionally biased region" description="Basic and acidic residues" evidence="1">
    <location>
        <begin position="1"/>
        <end position="14"/>
    </location>
</feature>
<accession>A0A0E0HZ94</accession>
<reference evidence="2" key="2">
    <citation type="submission" date="2018-04" db="EMBL/GenBank/DDBJ databases">
        <title>OnivRS2 (Oryza nivara Reference Sequence Version 2).</title>
        <authorList>
            <person name="Zhang J."/>
            <person name="Kudrna D."/>
            <person name="Lee S."/>
            <person name="Talag J."/>
            <person name="Rajasekar S."/>
            <person name="Welchert J."/>
            <person name="Hsing Y.-I."/>
            <person name="Wing R.A."/>
        </authorList>
    </citation>
    <scope>NUCLEOTIDE SEQUENCE [LARGE SCALE GENOMIC DNA]</scope>
    <source>
        <strain evidence="2">SL10</strain>
    </source>
</reference>
<dbReference type="Proteomes" id="UP000006591">
    <property type="component" value="Chromosome 7"/>
</dbReference>
<feature type="region of interest" description="Disordered" evidence="1">
    <location>
        <begin position="1"/>
        <end position="90"/>
    </location>
</feature>
<proteinExistence type="predicted"/>
<dbReference type="Gramene" id="ONIVA07G09080.1">
    <property type="protein sequence ID" value="ONIVA07G09080.1"/>
    <property type="gene ID" value="ONIVA07G09080"/>
</dbReference>
<dbReference type="EnsemblPlants" id="ONIVA07G09080.1">
    <property type="protein sequence ID" value="ONIVA07G09080.1"/>
    <property type="gene ID" value="ONIVA07G09080"/>
</dbReference>
<reference evidence="2" key="1">
    <citation type="submission" date="2015-04" db="UniProtKB">
        <authorList>
            <consortium name="EnsemblPlants"/>
        </authorList>
    </citation>
    <scope>IDENTIFICATION</scope>
    <source>
        <strain evidence="2">SL10</strain>
    </source>
</reference>
<dbReference type="HOGENOM" id="CLU_2065293_0_0_1"/>
<organism evidence="2">
    <name type="scientific">Oryza nivara</name>
    <name type="common">Indian wild rice</name>
    <name type="synonym">Oryza sativa f. spontanea</name>
    <dbReference type="NCBI Taxonomy" id="4536"/>
    <lineage>
        <taxon>Eukaryota</taxon>
        <taxon>Viridiplantae</taxon>
        <taxon>Streptophyta</taxon>
        <taxon>Embryophyta</taxon>
        <taxon>Tracheophyta</taxon>
        <taxon>Spermatophyta</taxon>
        <taxon>Magnoliopsida</taxon>
        <taxon>Liliopsida</taxon>
        <taxon>Poales</taxon>
        <taxon>Poaceae</taxon>
        <taxon>BOP clade</taxon>
        <taxon>Oryzoideae</taxon>
        <taxon>Oryzeae</taxon>
        <taxon>Oryzinae</taxon>
        <taxon>Oryza</taxon>
    </lineage>
</organism>
<dbReference type="AlphaFoldDB" id="A0A0E0HZ94"/>
<evidence type="ECO:0000256" key="1">
    <source>
        <dbReference type="SAM" id="MobiDB-lite"/>
    </source>
</evidence>
<evidence type="ECO:0000313" key="3">
    <source>
        <dbReference type="Proteomes" id="UP000006591"/>
    </source>
</evidence>
<feature type="compositionally biased region" description="Pro residues" evidence="1">
    <location>
        <begin position="72"/>
        <end position="83"/>
    </location>
</feature>
<keyword evidence="3" id="KW-1185">Reference proteome</keyword>
<name>A0A0E0HZ94_ORYNI</name>
<sequence length="119" mass="12514">MNTQVEHKNTHERSSQAIAESLAAGPTPSLPPPPVAAAPTSPHVGPPLPARSGGGEVLLPPPLSGRRLPSSHHPPPPPPPPLLPGCRSRPDLADRRRRCRLRCLAAAFPPATTADARER</sequence>